<dbReference type="InterPro" id="IPR036390">
    <property type="entry name" value="WH_DNA-bd_sf"/>
</dbReference>
<proteinExistence type="predicted"/>
<feature type="domain" description="HTH marR-type" evidence="4">
    <location>
        <begin position="1"/>
        <end position="147"/>
    </location>
</feature>
<dbReference type="InterPro" id="IPR000835">
    <property type="entry name" value="HTH_MarR-typ"/>
</dbReference>
<keyword evidence="2" id="KW-0238">DNA-binding</keyword>
<dbReference type="InterPro" id="IPR039422">
    <property type="entry name" value="MarR/SlyA-like"/>
</dbReference>
<dbReference type="Proteomes" id="UP000315389">
    <property type="component" value="Unassembled WGS sequence"/>
</dbReference>
<dbReference type="Gene3D" id="1.10.10.10">
    <property type="entry name" value="Winged helix-like DNA-binding domain superfamily/Winged helix DNA-binding domain"/>
    <property type="match status" value="1"/>
</dbReference>
<dbReference type="GO" id="GO:0006950">
    <property type="term" value="P:response to stress"/>
    <property type="evidence" value="ECO:0007669"/>
    <property type="project" value="TreeGrafter"/>
</dbReference>
<name>A0A542ZTJ0_RARFA</name>
<dbReference type="PROSITE" id="PS50995">
    <property type="entry name" value="HTH_MARR_2"/>
    <property type="match status" value="1"/>
</dbReference>
<keyword evidence="1" id="KW-0805">Transcription regulation</keyword>
<dbReference type="SMART" id="SM00347">
    <property type="entry name" value="HTH_MARR"/>
    <property type="match status" value="1"/>
</dbReference>
<keyword evidence="6" id="KW-1185">Reference proteome</keyword>
<dbReference type="EMBL" id="VFOS01000001">
    <property type="protein sequence ID" value="TQL63661.1"/>
    <property type="molecule type" value="Genomic_DNA"/>
</dbReference>
<evidence type="ECO:0000313" key="6">
    <source>
        <dbReference type="Proteomes" id="UP000315389"/>
    </source>
</evidence>
<keyword evidence="3" id="KW-0804">Transcription</keyword>
<dbReference type="OrthoDB" id="8635520at2"/>
<evidence type="ECO:0000256" key="1">
    <source>
        <dbReference type="ARBA" id="ARBA00023015"/>
    </source>
</evidence>
<dbReference type="RefSeq" id="WP_142117999.1">
    <property type="nucleotide sequence ID" value="NZ_BAAASV010000002.1"/>
</dbReference>
<evidence type="ECO:0000313" key="5">
    <source>
        <dbReference type="EMBL" id="TQL63661.1"/>
    </source>
</evidence>
<dbReference type="Pfam" id="PF22381">
    <property type="entry name" value="Staph_reg_Sar_Rot"/>
    <property type="match status" value="1"/>
</dbReference>
<dbReference type="GO" id="GO:0003700">
    <property type="term" value="F:DNA-binding transcription factor activity"/>
    <property type="evidence" value="ECO:0007669"/>
    <property type="project" value="InterPro"/>
</dbReference>
<dbReference type="InterPro" id="IPR036388">
    <property type="entry name" value="WH-like_DNA-bd_sf"/>
</dbReference>
<accession>A0A542ZTJ0</accession>
<dbReference type="AlphaFoldDB" id="A0A542ZTJ0"/>
<organism evidence="5 6">
    <name type="scientific">Rarobacter faecitabidus</name>
    <dbReference type="NCBI Taxonomy" id="13243"/>
    <lineage>
        <taxon>Bacteria</taxon>
        <taxon>Bacillati</taxon>
        <taxon>Actinomycetota</taxon>
        <taxon>Actinomycetes</taxon>
        <taxon>Micrococcales</taxon>
        <taxon>Rarobacteraceae</taxon>
        <taxon>Rarobacter</taxon>
    </lineage>
</organism>
<protein>
    <submittedName>
        <fullName evidence="5">MarR family transcriptional regulator</fullName>
    </submittedName>
</protein>
<comment type="caution">
    <text evidence="5">The sequence shown here is derived from an EMBL/GenBank/DDBJ whole genome shotgun (WGS) entry which is preliminary data.</text>
</comment>
<dbReference type="PANTHER" id="PTHR33164:SF99">
    <property type="entry name" value="MARR FAMILY REGULATORY PROTEIN"/>
    <property type="match status" value="1"/>
</dbReference>
<reference evidence="5 6" key="1">
    <citation type="submission" date="2019-06" db="EMBL/GenBank/DDBJ databases">
        <title>Sequencing the genomes of 1000 actinobacteria strains.</title>
        <authorList>
            <person name="Klenk H.-P."/>
        </authorList>
    </citation>
    <scope>NUCLEOTIDE SEQUENCE [LARGE SCALE GENOMIC DNA]</scope>
    <source>
        <strain evidence="5 6">DSM 4813</strain>
    </source>
</reference>
<dbReference type="PANTHER" id="PTHR33164">
    <property type="entry name" value="TRANSCRIPTIONAL REGULATOR, MARR FAMILY"/>
    <property type="match status" value="1"/>
</dbReference>
<evidence type="ECO:0000256" key="3">
    <source>
        <dbReference type="ARBA" id="ARBA00023163"/>
    </source>
</evidence>
<sequence length="171" mass="19210">MDEVRWLSPEELHTWVKLEVIAELLPAALDQPLQREHNLTHFEYIVLAQLSEATDRTMPLTVLAARTSATLPRLSHVIRRLEDRGLVVRSTSEFDRRVTLATLTDAGWERVVESAPTHVASVRDIVIDRLTADQLRSLGAITDAMLAALDPDDRKGLRRVCDEKAPHPPSP</sequence>
<dbReference type="GO" id="GO:0003677">
    <property type="term" value="F:DNA binding"/>
    <property type="evidence" value="ECO:0007669"/>
    <property type="project" value="UniProtKB-KW"/>
</dbReference>
<dbReference type="InterPro" id="IPR055166">
    <property type="entry name" value="Transc_reg_Sar_Rot_HTH"/>
</dbReference>
<dbReference type="SUPFAM" id="SSF46785">
    <property type="entry name" value="Winged helix' DNA-binding domain"/>
    <property type="match status" value="1"/>
</dbReference>
<evidence type="ECO:0000259" key="4">
    <source>
        <dbReference type="PROSITE" id="PS50995"/>
    </source>
</evidence>
<evidence type="ECO:0000256" key="2">
    <source>
        <dbReference type="ARBA" id="ARBA00023125"/>
    </source>
</evidence>
<gene>
    <name evidence="5" type="ORF">FB461_0129</name>
</gene>